<feature type="repeat" description="RCC1" evidence="3">
    <location>
        <begin position="400"/>
        <end position="450"/>
    </location>
</feature>
<dbReference type="SUPFAM" id="SSF50985">
    <property type="entry name" value="RCC1/BLIP-II"/>
    <property type="match status" value="1"/>
</dbReference>
<keyword evidence="1" id="KW-0344">Guanine-nucleotide releasing factor</keyword>
<feature type="repeat" description="RCC1" evidence="3">
    <location>
        <begin position="127"/>
        <end position="178"/>
    </location>
</feature>
<dbReference type="Pfam" id="PF25390">
    <property type="entry name" value="WD40_RLD"/>
    <property type="match status" value="1"/>
</dbReference>
<evidence type="ECO:0000259" key="5">
    <source>
        <dbReference type="Pfam" id="PF25390"/>
    </source>
</evidence>
<evidence type="ECO:0000313" key="6">
    <source>
        <dbReference type="EMBL" id="CAF0880162.1"/>
    </source>
</evidence>
<accession>A0A813XRR3</accession>
<reference evidence="6" key="1">
    <citation type="submission" date="2021-02" db="EMBL/GenBank/DDBJ databases">
        <authorList>
            <person name="Nowell W R."/>
        </authorList>
    </citation>
    <scope>NUCLEOTIDE SEQUENCE</scope>
    <source>
        <strain evidence="6">Ploen Becks lab</strain>
    </source>
</reference>
<dbReference type="PANTHER" id="PTHR45982:SF1">
    <property type="entry name" value="REGULATOR OF CHROMOSOME CONDENSATION"/>
    <property type="match status" value="1"/>
</dbReference>
<sequence length="509" mass="55884">MPLANRKSEPKTKRAKTDRKSVTSSSDVTPQVSTTSTTRSSTRLTPKKLEIENEVEPIETDDKPKNTNKKNTKKNEKTNGSDSVNTSDTGVGTLPEDTVMSDVNETANTTHKPSDSIKPIERPTRPGLVLAVGENLSNQLGLGGDIDNRKKPQIIKELPENVIQIAAGGMHSACLTEDGIVYTFGCNDEFALGRDNDDEIDKVDLPEKIIELTAGDSHTAALSETGVVYAWGTFRDGSGVLGMEQKKIAKTPMKFLLKNKVEKISSGADHLVFLLDNGEVYTAGNSEHGQLGRVSKYNSSRGGRRGSDMILNPGIVRFAKRKELAGHKQIENVWTTPYCTFLKLKDSDLIIGFGLNNSFQLGIEDCENRYQPDLLDLKFDGYLKKVIGGMHHTIFLDSKGFVYAMGSHRYGSLGLNKIESDVKKPTKIPDLKDIVDIAANTNVSYAVDKNGKVYSWGTNYSKQLGLDTEEDYLVPTLVASKQVDVRDVYTVSVGGQHALYVVSEEKDED</sequence>
<feature type="compositionally biased region" description="Basic and acidic residues" evidence="4">
    <location>
        <begin position="1"/>
        <end position="12"/>
    </location>
</feature>
<evidence type="ECO:0000313" key="7">
    <source>
        <dbReference type="Proteomes" id="UP000663879"/>
    </source>
</evidence>
<dbReference type="InterPro" id="IPR009091">
    <property type="entry name" value="RCC1/BLIP-II"/>
</dbReference>
<comment type="caution">
    <text evidence="6">The sequence shown here is derived from an EMBL/GenBank/DDBJ whole genome shotgun (WGS) entry which is preliminary data.</text>
</comment>
<dbReference type="OrthoDB" id="61110at2759"/>
<keyword evidence="2" id="KW-0677">Repeat</keyword>
<feature type="repeat" description="RCC1" evidence="3">
    <location>
        <begin position="226"/>
        <end position="277"/>
    </location>
</feature>
<evidence type="ECO:0000256" key="2">
    <source>
        <dbReference type="ARBA" id="ARBA00022737"/>
    </source>
</evidence>
<dbReference type="GO" id="GO:0005737">
    <property type="term" value="C:cytoplasm"/>
    <property type="evidence" value="ECO:0007669"/>
    <property type="project" value="TreeGrafter"/>
</dbReference>
<dbReference type="Gene3D" id="2.130.10.30">
    <property type="entry name" value="Regulator of chromosome condensation 1/beta-lactamase-inhibitor protein II"/>
    <property type="match status" value="1"/>
</dbReference>
<evidence type="ECO:0000256" key="3">
    <source>
        <dbReference type="PROSITE-ProRule" id="PRU00235"/>
    </source>
</evidence>
<name>A0A813XRR3_9BILA</name>
<feature type="repeat" description="RCC1" evidence="3">
    <location>
        <begin position="451"/>
        <end position="504"/>
    </location>
</feature>
<feature type="repeat" description="RCC1" evidence="3">
    <location>
        <begin position="348"/>
        <end position="399"/>
    </location>
</feature>
<dbReference type="PRINTS" id="PR00633">
    <property type="entry name" value="RCCNDNSATION"/>
</dbReference>
<proteinExistence type="predicted"/>
<feature type="compositionally biased region" description="Polar residues" evidence="4">
    <location>
        <begin position="80"/>
        <end position="90"/>
    </location>
</feature>
<feature type="compositionally biased region" description="Low complexity" evidence="4">
    <location>
        <begin position="22"/>
        <end position="44"/>
    </location>
</feature>
<feature type="region of interest" description="Disordered" evidence="4">
    <location>
        <begin position="1"/>
        <end position="99"/>
    </location>
</feature>
<dbReference type="Proteomes" id="UP000663879">
    <property type="component" value="Unassembled WGS sequence"/>
</dbReference>
<organism evidence="6 7">
    <name type="scientific">Brachionus calyciflorus</name>
    <dbReference type="NCBI Taxonomy" id="104777"/>
    <lineage>
        <taxon>Eukaryota</taxon>
        <taxon>Metazoa</taxon>
        <taxon>Spiralia</taxon>
        <taxon>Gnathifera</taxon>
        <taxon>Rotifera</taxon>
        <taxon>Eurotatoria</taxon>
        <taxon>Monogononta</taxon>
        <taxon>Pseudotrocha</taxon>
        <taxon>Ploima</taxon>
        <taxon>Brachionidae</taxon>
        <taxon>Brachionus</taxon>
    </lineage>
</organism>
<evidence type="ECO:0000256" key="4">
    <source>
        <dbReference type="SAM" id="MobiDB-lite"/>
    </source>
</evidence>
<dbReference type="InterPro" id="IPR000408">
    <property type="entry name" value="Reg_chr_condens"/>
</dbReference>
<dbReference type="PROSITE" id="PS00626">
    <property type="entry name" value="RCC1_2"/>
    <property type="match status" value="3"/>
</dbReference>
<dbReference type="PROSITE" id="PS50012">
    <property type="entry name" value="RCC1_3"/>
    <property type="match status" value="6"/>
</dbReference>
<dbReference type="GO" id="GO:0005085">
    <property type="term" value="F:guanyl-nucleotide exchange factor activity"/>
    <property type="evidence" value="ECO:0007669"/>
    <property type="project" value="TreeGrafter"/>
</dbReference>
<dbReference type="AlphaFoldDB" id="A0A813XRR3"/>
<dbReference type="InterPro" id="IPR058923">
    <property type="entry name" value="RCC1-like_dom"/>
</dbReference>
<dbReference type="InterPro" id="IPR051553">
    <property type="entry name" value="Ran_GTPase-activating"/>
</dbReference>
<keyword evidence="7" id="KW-1185">Reference proteome</keyword>
<protein>
    <recommendedName>
        <fullName evidence="5">RCC1-like domain-containing protein</fullName>
    </recommendedName>
</protein>
<feature type="repeat" description="RCC1" evidence="3">
    <location>
        <begin position="179"/>
        <end position="225"/>
    </location>
</feature>
<gene>
    <name evidence="6" type="ORF">OXX778_LOCUS10373</name>
</gene>
<dbReference type="PANTHER" id="PTHR45982">
    <property type="entry name" value="REGULATOR OF CHROMOSOME CONDENSATION"/>
    <property type="match status" value="1"/>
</dbReference>
<feature type="domain" description="RCC1-like" evidence="5">
    <location>
        <begin position="129"/>
        <end position="499"/>
    </location>
</feature>
<evidence type="ECO:0000256" key="1">
    <source>
        <dbReference type="ARBA" id="ARBA00022658"/>
    </source>
</evidence>
<dbReference type="EMBL" id="CAJNOC010001636">
    <property type="protein sequence ID" value="CAF0880162.1"/>
    <property type="molecule type" value="Genomic_DNA"/>
</dbReference>